<proteinExistence type="predicted"/>
<comment type="subcellular location">
    <subcellularLocation>
        <location evidence="1">Membrane</location>
        <topology evidence="1">Multi-pass membrane protein</topology>
    </subcellularLocation>
</comment>
<evidence type="ECO:0000256" key="3">
    <source>
        <dbReference type="ARBA" id="ARBA00022989"/>
    </source>
</evidence>
<keyword evidence="9" id="KW-1185">Reference proteome</keyword>
<evidence type="ECO:0000256" key="5">
    <source>
        <dbReference type="SAM" id="MobiDB-lite"/>
    </source>
</evidence>
<feature type="transmembrane region" description="Helical" evidence="6">
    <location>
        <begin position="301"/>
        <end position="324"/>
    </location>
</feature>
<reference evidence="8 9" key="1">
    <citation type="submission" date="2018-02" db="EMBL/GenBank/DDBJ databases">
        <title>The genomes of Aspergillus section Nigri reveals drivers in fungal speciation.</title>
        <authorList>
            <consortium name="DOE Joint Genome Institute"/>
            <person name="Vesth T.C."/>
            <person name="Nybo J."/>
            <person name="Theobald S."/>
            <person name="Brandl J."/>
            <person name="Frisvad J.C."/>
            <person name="Nielsen K.F."/>
            <person name="Lyhne E.K."/>
            <person name="Kogle M.E."/>
            <person name="Kuo A."/>
            <person name="Riley R."/>
            <person name="Clum A."/>
            <person name="Nolan M."/>
            <person name="Lipzen A."/>
            <person name="Salamov A."/>
            <person name="Henrissat B."/>
            <person name="Wiebenga A."/>
            <person name="De vries R.P."/>
            <person name="Grigoriev I.V."/>
            <person name="Mortensen U.H."/>
            <person name="Andersen M.R."/>
            <person name="Baker S.E."/>
        </authorList>
    </citation>
    <scope>NUCLEOTIDE SEQUENCE [LARGE SCALE GENOMIC DNA]</scope>
    <source>
        <strain evidence="8 9">CBS 121057</strain>
    </source>
</reference>
<sequence length="481" mass="50946">MSFSTLGALFDVQSPPPITSPAAVLRKDKQGITHAFSDHDLDELQQGRSQPTAAVSPQSPSDVQMPVTPGELESHPTSPGEEAVNSIPALHSPPQTRWRLLSAYFMNFANGLNDSAPGALIPYMEADYKIGYAVVSLIFVTNALGLGRSRTYSFSMSLLAAGYVIILCKPPFPAVVASFFLLGLGMAINLALNNVFCANLVNSTAALGGLGGAYGIGGIIGPLVATALASHGVGWSYYYSINLAMSLINLAFAAWSFRKYEKDHPVQLLTTLHRTASHQTHGPIPPGRTHLKQSLKSRSTLLGALFIFAYQGAEVSISGWVVSFLASYRHGDPSRVGYVSAGFWAGITVGRFLLSHPAHLVGEKLSVTLLVLGSVAFQLMTWLIPNIIGDAVAVAVVGLLLGPVYPCATAVFSKLLPRSMQTSSLSIISAMGSSGGAVSPFFTGLLAQSVGTYVLHPICIGLYGVMLVGWLSLPRISKRSE</sequence>
<dbReference type="PANTHER" id="PTHR23514">
    <property type="entry name" value="BYPASS OF STOP CODON PROTEIN 6"/>
    <property type="match status" value="1"/>
</dbReference>
<dbReference type="GO" id="GO:0016020">
    <property type="term" value="C:membrane"/>
    <property type="evidence" value="ECO:0007669"/>
    <property type="project" value="UniProtKB-SubCell"/>
</dbReference>
<protein>
    <submittedName>
        <fullName evidence="8">Putative MFS efflux transporter</fullName>
    </submittedName>
</protein>
<feature type="transmembrane region" description="Helical" evidence="6">
    <location>
        <begin position="213"/>
        <end position="231"/>
    </location>
</feature>
<dbReference type="VEuPathDB" id="FungiDB:BO78DRAFT_403669"/>
<feature type="compositionally biased region" description="Basic and acidic residues" evidence="5">
    <location>
        <begin position="25"/>
        <end position="39"/>
    </location>
</feature>
<evidence type="ECO:0000256" key="1">
    <source>
        <dbReference type="ARBA" id="ARBA00004141"/>
    </source>
</evidence>
<evidence type="ECO:0000313" key="8">
    <source>
        <dbReference type="EMBL" id="PYI11137.1"/>
    </source>
</evidence>
<feature type="transmembrane region" description="Helical" evidence="6">
    <location>
        <begin position="453"/>
        <end position="473"/>
    </location>
</feature>
<dbReference type="Gene3D" id="1.20.1250.20">
    <property type="entry name" value="MFS general substrate transporter like domains"/>
    <property type="match status" value="1"/>
</dbReference>
<dbReference type="InterPro" id="IPR011701">
    <property type="entry name" value="MFS"/>
</dbReference>
<organism evidence="8 9">
    <name type="scientific">Aspergillus sclerotiicarbonarius (strain CBS 121057 / IBT 28362)</name>
    <dbReference type="NCBI Taxonomy" id="1448318"/>
    <lineage>
        <taxon>Eukaryota</taxon>
        <taxon>Fungi</taxon>
        <taxon>Dikarya</taxon>
        <taxon>Ascomycota</taxon>
        <taxon>Pezizomycotina</taxon>
        <taxon>Eurotiomycetes</taxon>
        <taxon>Eurotiomycetidae</taxon>
        <taxon>Eurotiales</taxon>
        <taxon>Aspergillaceae</taxon>
        <taxon>Aspergillus</taxon>
        <taxon>Aspergillus subgen. Circumdati</taxon>
    </lineage>
</organism>
<evidence type="ECO:0000256" key="6">
    <source>
        <dbReference type="SAM" id="Phobius"/>
    </source>
</evidence>
<keyword evidence="2 6" id="KW-0812">Transmembrane</keyword>
<feature type="transmembrane region" description="Helical" evidence="6">
    <location>
        <begin position="237"/>
        <end position="257"/>
    </location>
</feature>
<dbReference type="FunFam" id="1.20.1250.20:FF:000286">
    <property type="entry name" value="MFS efflux transporter"/>
    <property type="match status" value="1"/>
</dbReference>
<dbReference type="EMBL" id="KZ826319">
    <property type="protein sequence ID" value="PYI11137.1"/>
    <property type="molecule type" value="Genomic_DNA"/>
</dbReference>
<evidence type="ECO:0000256" key="2">
    <source>
        <dbReference type="ARBA" id="ARBA00022692"/>
    </source>
</evidence>
<feature type="transmembrane region" description="Helical" evidence="6">
    <location>
        <begin position="336"/>
        <end position="354"/>
    </location>
</feature>
<accession>A0A319ELE7</accession>
<dbReference type="PROSITE" id="PS50850">
    <property type="entry name" value="MFS"/>
    <property type="match status" value="1"/>
</dbReference>
<feature type="transmembrane region" description="Helical" evidence="6">
    <location>
        <begin position="178"/>
        <end position="201"/>
    </location>
</feature>
<dbReference type="OrthoDB" id="413079at2759"/>
<feature type="transmembrane region" description="Helical" evidence="6">
    <location>
        <begin position="366"/>
        <end position="385"/>
    </location>
</feature>
<dbReference type="Proteomes" id="UP000248423">
    <property type="component" value="Unassembled WGS sequence"/>
</dbReference>
<dbReference type="InterPro" id="IPR020846">
    <property type="entry name" value="MFS_dom"/>
</dbReference>
<evidence type="ECO:0000259" key="7">
    <source>
        <dbReference type="PROSITE" id="PS50850"/>
    </source>
</evidence>
<dbReference type="InterPro" id="IPR036259">
    <property type="entry name" value="MFS_trans_sf"/>
</dbReference>
<keyword evidence="4 6" id="KW-0472">Membrane</keyword>
<evidence type="ECO:0000313" key="9">
    <source>
        <dbReference type="Proteomes" id="UP000248423"/>
    </source>
</evidence>
<dbReference type="Pfam" id="PF07690">
    <property type="entry name" value="MFS_1"/>
    <property type="match status" value="1"/>
</dbReference>
<gene>
    <name evidence="8" type="ORF">BO78DRAFT_403669</name>
</gene>
<feature type="compositionally biased region" description="Polar residues" evidence="5">
    <location>
        <begin position="46"/>
        <end position="62"/>
    </location>
</feature>
<keyword evidence="3 6" id="KW-1133">Transmembrane helix</keyword>
<dbReference type="GO" id="GO:0022857">
    <property type="term" value="F:transmembrane transporter activity"/>
    <property type="evidence" value="ECO:0007669"/>
    <property type="project" value="InterPro"/>
</dbReference>
<feature type="domain" description="Major facilitator superfamily (MFS) profile" evidence="7">
    <location>
        <begin position="300"/>
        <end position="481"/>
    </location>
</feature>
<evidence type="ECO:0000256" key="4">
    <source>
        <dbReference type="ARBA" id="ARBA00023136"/>
    </source>
</evidence>
<dbReference type="InterPro" id="IPR051788">
    <property type="entry name" value="MFS_Transporter"/>
</dbReference>
<feature type="transmembrane region" description="Helical" evidence="6">
    <location>
        <begin position="425"/>
        <end position="447"/>
    </location>
</feature>
<feature type="transmembrane region" description="Helical" evidence="6">
    <location>
        <begin position="391"/>
        <end position="413"/>
    </location>
</feature>
<feature type="region of interest" description="Disordered" evidence="5">
    <location>
        <begin position="1"/>
        <end position="83"/>
    </location>
</feature>
<dbReference type="PANTHER" id="PTHR23514:SF6">
    <property type="entry name" value="MAJOR FACILITATOR SUPERFAMILY (MFS) PROFILE DOMAIN-CONTAINING PROTEIN"/>
    <property type="match status" value="1"/>
</dbReference>
<dbReference type="SUPFAM" id="SSF103473">
    <property type="entry name" value="MFS general substrate transporter"/>
    <property type="match status" value="1"/>
</dbReference>
<name>A0A319ELE7_ASPSB</name>
<dbReference type="AlphaFoldDB" id="A0A319ELE7"/>